<dbReference type="EMBL" id="LBVO01000013">
    <property type="protein sequence ID" value="KKQ90067.1"/>
    <property type="molecule type" value="Genomic_DNA"/>
</dbReference>
<proteinExistence type="predicted"/>
<accession>A0A0G0LG69</accession>
<gene>
    <name evidence="2" type="ORF">UT11_C0013G0011</name>
</gene>
<organism evidence="2 3">
    <name type="scientific">Berkelbacteria bacterium GW2011_GWA2_38_9</name>
    <dbReference type="NCBI Taxonomy" id="1618334"/>
    <lineage>
        <taxon>Bacteria</taxon>
        <taxon>Candidatus Berkelbacteria</taxon>
    </lineage>
</organism>
<evidence type="ECO:0000313" key="3">
    <source>
        <dbReference type="Proteomes" id="UP000033934"/>
    </source>
</evidence>
<dbReference type="Pfam" id="PF07929">
    <property type="entry name" value="PRiA4_ORF3"/>
    <property type="match status" value="1"/>
</dbReference>
<dbReference type="PANTHER" id="PTHR41878">
    <property type="entry name" value="LEXA REPRESSOR-RELATED"/>
    <property type="match status" value="1"/>
</dbReference>
<dbReference type="Proteomes" id="UP000033934">
    <property type="component" value="Unassembled WGS sequence"/>
</dbReference>
<sequence>MIKEKVLSKEDSKKSKSIGKLVNSDKIFQFKITLDESRPKIWRRIMVPADYSFFALHCAIQNAMGWTDSHLHAFYIQPANRPTSDMITIEFPNPEGDDLFFPRNTCDERKEKIADYFGKIVKQCGYCYDFGDNWDHTVLFERELERDYKTTYPKCVAGENACPPEDCGSIWGYSDLQKIIKDPKHKEHKDMLEWLGIDDPSEFNPNEFNLTDIDFEDPKKRLKEWNDGFRV</sequence>
<dbReference type="SUPFAM" id="SSF159941">
    <property type="entry name" value="MM3350-like"/>
    <property type="match status" value="1"/>
</dbReference>
<reference evidence="2 3" key="1">
    <citation type="journal article" date="2015" name="Nature">
        <title>rRNA introns, odd ribosomes, and small enigmatic genomes across a large radiation of phyla.</title>
        <authorList>
            <person name="Brown C.T."/>
            <person name="Hug L.A."/>
            <person name="Thomas B.C."/>
            <person name="Sharon I."/>
            <person name="Castelle C.J."/>
            <person name="Singh A."/>
            <person name="Wilkins M.J."/>
            <person name="Williams K.H."/>
            <person name="Banfield J.F."/>
        </authorList>
    </citation>
    <scope>NUCLEOTIDE SEQUENCE [LARGE SCALE GENOMIC DNA]</scope>
</reference>
<dbReference type="AlphaFoldDB" id="A0A0G0LG69"/>
<dbReference type="PANTHER" id="PTHR41878:SF1">
    <property type="entry name" value="TNPR PROTEIN"/>
    <property type="match status" value="1"/>
</dbReference>
<evidence type="ECO:0000259" key="1">
    <source>
        <dbReference type="Pfam" id="PF07929"/>
    </source>
</evidence>
<dbReference type="InterPro" id="IPR024047">
    <property type="entry name" value="MM3350-like_sf"/>
</dbReference>
<dbReference type="Gene3D" id="3.10.290.30">
    <property type="entry name" value="MM3350-like"/>
    <property type="match status" value="1"/>
</dbReference>
<feature type="domain" description="Plasmid pRiA4b Orf3-like" evidence="1">
    <location>
        <begin position="26"/>
        <end position="210"/>
    </location>
</feature>
<evidence type="ECO:0000313" key="2">
    <source>
        <dbReference type="EMBL" id="KKQ90067.1"/>
    </source>
</evidence>
<name>A0A0G0LG69_9BACT</name>
<comment type="caution">
    <text evidence="2">The sequence shown here is derived from an EMBL/GenBank/DDBJ whole genome shotgun (WGS) entry which is preliminary data.</text>
</comment>
<protein>
    <submittedName>
        <fullName evidence="2">Plasmid pRiA4b ORF-3 family protein</fullName>
    </submittedName>
</protein>
<dbReference type="InterPro" id="IPR012912">
    <property type="entry name" value="Plasmid_pRiA4b_Orf3-like"/>
</dbReference>